<dbReference type="SMART" id="SM00448">
    <property type="entry name" value="REC"/>
    <property type="match status" value="1"/>
</dbReference>
<keyword evidence="4" id="KW-0808">Transferase</keyword>
<evidence type="ECO:0000313" key="11">
    <source>
        <dbReference type="EMBL" id="QMW23475.1"/>
    </source>
</evidence>
<keyword evidence="6" id="KW-0418">Kinase</keyword>
<dbReference type="AlphaFoldDB" id="A0A7G5IJD3"/>
<comment type="catalytic activity">
    <reaction evidence="1">
        <text>ATP + protein L-histidine = ADP + protein N-phospho-L-histidine.</text>
        <dbReference type="EC" id="2.7.13.3"/>
    </reaction>
</comment>
<gene>
    <name evidence="11" type="ORF">H3309_02940</name>
</gene>
<dbReference type="InterPro" id="IPR011102">
    <property type="entry name" value="Sig_transdc_His_kinase_HWE"/>
</dbReference>
<dbReference type="InterPro" id="IPR036890">
    <property type="entry name" value="HATPase_C_sf"/>
</dbReference>
<dbReference type="KEGG" id="sand:H3309_02940"/>
<name>A0A7G5IJD3_9SPHN</name>
<dbReference type="EMBL" id="CP059851">
    <property type="protein sequence ID" value="QMW23475.1"/>
    <property type="molecule type" value="Genomic_DNA"/>
</dbReference>
<dbReference type="Gene3D" id="3.30.450.20">
    <property type="entry name" value="PAS domain"/>
    <property type="match status" value="1"/>
</dbReference>
<keyword evidence="12" id="KW-1185">Reference proteome</keyword>
<feature type="domain" description="Histidine kinase" evidence="9">
    <location>
        <begin position="152"/>
        <end position="343"/>
    </location>
</feature>
<dbReference type="GO" id="GO:0004673">
    <property type="term" value="F:protein histidine kinase activity"/>
    <property type="evidence" value="ECO:0007669"/>
    <property type="project" value="UniProtKB-EC"/>
</dbReference>
<dbReference type="Proteomes" id="UP000515292">
    <property type="component" value="Chromosome"/>
</dbReference>
<keyword evidence="5" id="KW-0547">Nucleotide-binding</keyword>
<dbReference type="SMART" id="SM00387">
    <property type="entry name" value="HATPase_c"/>
    <property type="match status" value="1"/>
</dbReference>
<evidence type="ECO:0000256" key="6">
    <source>
        <dbReference type="ARBA" id="ARBA00022777"/>
    </source>
</evidence>
<dbReference type="GO" id="GO:0005524">
    <property type="term" value="F:ATP binding"/>
    <property type="evidence" value="ECO:0007669"/>
    <property type="project" value="UniProtKB-KW"/>
</dbReference>
<dbReference type="SMART" id="SM00911">
    <property type="entry name" value="HWE_HK"/>
    <property type="match status" value="1"/>
</dbReference>
<dbReference type="Pfam" id="PF13581">
    <property type="entry name" value="HATPase_c_2"/>
    <property type="match status" value="1"/>
</dbReference>
<dbReference type="Pfam" id="PF07568">
    <property type="entry name" value="HisKA_2"/>
    <property type="match status" value="1"/>
</dbReference>
<dbReference type="SUPFAM" id="SSF55874">
    <property type="entry name" value="ATPase domain of HSP90 chaperone/DNA topoisomerase II/histidine kinase"/>
    <property type="match status" value="1"/>
</dbReference>
<accession>A0A7G5IJD3</accession>
<dbReference type="EC" id="2.7.13.3" evidence="2"/>
<dbReference type="PANTHER" id="PTHR41523:SF8">
    <property type="entry name" value="ETHYLENE RESPONSE SENSOR PROTEIN"/>
    <property type="match status" value="1"/>
</dbReference>
<dbReference type="CDD" id="cd16936">
    <property type="entry name" value="HATPase_RsbW-like"/>
    <property type="match status" value="1"/>
</dbReference>
<evidence type="ECO:0000256" key="8">
    <source>
        <dbReference type="PROSITE-ProRule" id="PRU00169"/>
    </source>
</evidence>
<dbReference type="InterPro" id="IPR011006">
    <property type="entry name" value="CheY-like_superfamily"/>
</dbReference>
<keyword evidence="7" id="KW-0067">ATP-binding</keyword>
<evidence type="ECO:0000256" key="4">
    <source>
        <dbReference type="ARBA" id="ARBA00022679"/>
    </source>
</evidence>
<dbReference type="Pfam" id="PF00072">
    <property type="entry name" value="Response_reg"/>
    <property type="match status" value="1"/>
</dbReference>
<dbReference type="Gene3D" id="3.30.565.10">
    <property type="entry name" value="Histidine kinase-like ATPase, C-terminal domain"/>
    <property type="match status" value="1"/>
</dbReference>
<feature type="modified residue" description="4-aspartylphosphate" evidence="8">
    <location>
        <position position="55"/>
    </location>
</feature>
<evidence type="ECO:0000256" key="7">
    <source>
        <dbReference type="ARBA" id="ARBA00022840"/>
    </source>
</evidence>
<dbReference type="PROSITE" id="PS50109">
    <property type="entry name" value="HIS_KIN"/>
    <property type="match status" value="1"/>
</dbReference>
<evidence type="ECO:0000256" key="5">
    <source>
        <dbReference type="ARBA" id="ARBA00022741"/>
    </source>
</evidence>
<evidence type="ECO:0000259" key="9">
    <source>
        <dbReference type="PROSITE" id="PS50109"/>
    </source>
</evidence>
<reference evidence="11 12" key="1">
    <citation type="submission" date="2020-07" db="EMBL/GenBank/DDBJ databases">
        <title>Complete genome sequence for Sandaracinobacter sp. M6.</title>
        <authorList>
            <person name="Tang Y."/>
            <person name="Liu Q."/>
            <person name="Guo Z."/>
            <person name="Lei P."/>
            <person name="Huang B."/>
        </authorList>
    </citation>
    <scope>NUCLEOTIDE SEQUENCE [LARGE SCALE GENOMIC DNA]</scope>
    <source>
        <strain evidence="11 12">M6</strain>
    </source>
</reference>
<dbReference type="SUPFAM" id="SSF52172">
    <property type="entry name" value="CheY-like"/>
    <property type="match status" value="1"/>
</dbReference>
<protein>
    <recommendedName>
        <fullName evidence="2">histidine kinase</fullName>
        <ecNumber evidence="2">2.7.13.3</ecNumber>
    </recommendedName>
</protein>
<proteinExistence type="predicted"/>
<evidence type="ECO:0000256" key="3">
    <source>
        <dbReference type="ARBA" id="ARBA00022553"/>
    </source>
</evidence>
<sequence length="343" mass="36291">MSDVLRLLYIDDDALFARLVTRALRRDGIETTHADRGEPGLALLAAGGFDAVALDHMMPGMTGLETLAAIARLPAPPPVIYVTAADEGRIAVAALKAGAADYVLKDAGDTFSELLAETIRQAIAGARLRAAKEAADAAVREARDRAEMLLKEVNHRVANSLALVNSMAHLQGQASDSPEVKAALKAMQRRIAAIGQVHQRLYTSDDVRAVSMDSYLSGLLQEMQQAMADDGAKPQLILEAEPILLATDQAISIGVVVTELVTNAWKYAYPAGAAGEVRVAFHRVDEGLCLVVADDGVGFDVAASPRGSGLGSRLVKAMAAGLRGRLRYEANLRGTRASLLFAA</sequence>
<dbReference type="PROSITE" id="PS50110">
    <property type="entry name" value="RESPONSE_REGULATORY"/>
    <property type="match status" value="1"/>
</dbReference>
<organism evidence="11 12">
    <name type="scientific">Sandaracinobacteroides saxicola</name>
    <dbReference type="NCBI Taxonomy" id="2759707"/>
    <lineage>
        <taxon>Bacteria</taxon>
        <taxon>Pseudomonadati</taxon>
        <taxon>Pseudomonadota</taxon>
        <taxon>Alphaproteobacteria</taxon>
        <taxon>Sphingomonadales</taxon>
        <taxon>Sphingosinicellaceae</taxon>
        <taxon>Sandaracinobacteroides</taxon>
    </lineage>
</organism>
<evidence type="ECO:0000256" key="2">
    <source>
        <dbReference type="ARBA" id="ARBA00012438"/>
    </source>
</evidence>
<evidence type="ECO:0000259" key="10">
    <source>
        <dbReference type="PROSITE" id="PS50110"/>
    </source>
</evidence>
<feature type="domain" description="Response regulatory" evidence="10">
    <location>
        <begin position="6"/>
        <end position="120"/>
    </location>
</feature>
<dbReference type="InterPro" id="IPR001789">
    <property type="entry name" value="Sig_transdc_resp-reg_receiver"/>
</dbReference>
<dbReference type="InterPro" id="IPR003594">
    <property type="entry name" value="HATPase_dom"/>
</dbReference>
<evidence type="ECO:0000256" key="1">
    <source>
        <dbReference type="ARBA" id="ARBA00000085"/>
    </source>
</evidence>
<dbReference type="GO" id="GO:0000160">
    <property type="term" value="P:phosphorelay signal transduction system"/>
    <property type="evidence" value="ECO:0007669"/>
    <property type="project" value="InterPro"/>
</dbReference>
<dbReference type="RefSeq" id="WP_182297298.1">
    <property type="nucleotide sequence ID" value="NZ_CP059851.1"/>
</dbReference>
<dbReference type="InterPro" id="IPR005467">
    <property type="entry name" value="His_kinase_dom"/>
</dbReference>
<keyword evidence="3 8" id="KW-0597">Phosphoprotein</keyword>
<evidence type="ECO:0000313" key="12">
    <source>
        <dbReference type="Proteomes" id="UP000515292"/>
    </source>
</evidence>
<dbReference type="InterPro" id="IPR011495">
    <property type="entry name" value="Sig_transdc_His_kin_sub2_dim/P"/>
</dbReference>
<dbReference type="Gene3D" id="3.40.50.2300">
    <property type="match status" value="1"/>
</dbReference>
<dbReference type="CDD" id="cd00156">
    <property type="entry name" value="REC"/>
    <property type="match status" value="1"/>
</dbReference>
<dbReference type="PANTHER" id="PTHR41523">
    <property type="entry name" value="TWO-COMPONENT SYSTEM SENSOR PROTEIN"/>
    <property type="match status" value="1"/>
</dbReference>